<dbReference type="Proteomes" id="UP000290572">
    <property type="component" value="Unassembled WGS sequence"/>
</dbReference>
<gene>
    <name evidence="1" type="ORF">ROHU_027146</name>
</gene>
<proteinExistence type="predicted"/>
<sequence>MRADAVAMVQRLDEAETRIGVHEDENEHLQQMAKKSAKECAELWDSVSDMINRERHMNLRLTGLKDKFESGNLRECVRLILSEALGVDIPETELQFCDLGRDLSAPDARHGSYLNMVQEFDGAAAPLSRGQFVPVL</sequence>
<dbReference type="EMBL" id="QBIY01012766">
    <property type="protein sequence ID" value="RXN17022.1"/>
    <property type="molecule type" value="Genomic_DNA"/>
</dbReference>
<evidence type="ECO:0000313" key="1">
    <source>
        <dbReference type="EMBL" id="RXN17022.1"/>
    </source>
</evidence>
<evidence type="ECO:0000313" key="2">
    <source>
        <dbReference type="Proteomes" id="UP000290572"/>
    </source>
</evidence>
<dbReference type="AlphaFoldDB" id="A0A498MC68"/>
<comment type="caution">
    <text evidence="1">The sequence shown here is derived from an EMBL/GenBank/DDBJ whole genome shotgun (WGS) entry which is preliminary data.</text>
</comment>
<name>A0A498MC68_LABRO</name>
<accession>A0A498MC68</accession>
<organism evidence="1 2">
    <name type="scientific">Labeo rohita</name>
    <name type="common">Indian major carp</name>
    <name type="synonym">Cyprinus rohita</name>
    <dbReference type="NCBI Taxonomy" id="84645"/>
    <lineage>
        <taxon>Eukaryota</taxon>
        <taxon>Metazoa</taxon>
        <taxon>Chordata</taxon>
        <taxon>Craniata</taxon>
        <taxon>Vertebrata</taxon>
        <taxon>Euteleostomi</taxon>
        <taxon>Actinopterygii</taxon>
        <taxon>Neopterygii</taxon>
        <taxon>Teleostei</taxon>
        <taxon>Ostariophysi</taxon>
        <taxon>Cypriniformes</taxon>
        <taxon>Cyprinidae</taxon>
        <taxon>Labeoninae</taxon>
        <taxon>Labeonini</taxon>
        <taxon>Labeo</taxon>
    </lineage>
</organism>
<reference evidence="1 2" key="1">
    <citation type="submission" date="2018-03" db="EMBL/GenBank/DDBJ databases">
        <title>Draft genome sequence of Rohu Carp (Labeo rohita).</title>
        <authorList>
            <person name="Das P."/>
            <person name="Kushwaha B."/>
            <person name="Joshi C.G."/>
            <person name="Kumar D."/>
            <person name="Nagpure N.S."/>
            <person name="Sahoo L."/>
            <person name="Das S.P."/>
            <person name="Bit A."/>
            <person name="Patnaik S."/>
            <person name="Meher P.K."/>
            <person name="Jayasankar P."/>
            <person name="Koringa P.G."/>
            <person name="Patel N.V."/>
            <person name="Hinsu A.T."/>
            <person name="Kumar R."/>
            <person name="Pandey M."/>
            <person name="Agarwal S."/>
            <person name="Srivastava S."/>
            <person name="Singh M."/>
            <person name="Iquebal M.A."/>
            <person name="Jaiswal S."/>
            <person name="Angadi U.B."/>
            <person name="Kumar N."/>
            <person name="Raza M."/>
            <person name="Shah T.M."/>
            <person name="Rai A."/>
            <person name="Jena J.K."/>
        </authorList>
    </citation>
    <scope>NUCLEOTIDE SEQUENCE [LARGE SCALE GENOMIC DNA]</scope>
    <source>
        <strain evidence="1">DASCIFA01</strain>
        <tissue evidence="1">Testis</tissue>
    </source>
</reference>
<keyword evidence="2" id="KW-1185">Reference proteome</keyword>
<protein>
    <submittedName>
        <fullName evidence="1">LINE-1 type transposase domain-containing 1</fullName>
    </submittedName>
</protein>